<feature type="region of interest" description="Disordered" evidence="8">
    <location>
        <begin position="27"/>
        <end position="53"/>
    </location>
</feature>
<evidence type="ECO:0000256" key="8">
    <source>
        <dbReference type="SAM" id="MobiDB-lite"/>
    </source>
</evidence>
<dbReference type="GO" id="GO:0010444">
    <property type="term" value="P:guard mother cell differentiation"/>
    <property type="evidence" value="ECO:0007669"/>
    <property type="project" value="UniProtKB-ARBA"/>
</dbReference>
<dbReference type="CDD" id="cd20543">
    <property type="entry name" value="CYCLIN_AtCycD-like_rpt1"/>
    <property type="match status" value="1"/>
</dbReference>
<feature type="domain" description="Cyclin C-terminal" evidence="10">
    <location>
        <begin position="197"/>
        <end position="340"/>
    </location>
</feature>
<evidence type="ECO:0000256" key="1">
    <source>
        <dbReference type="ARBA" id="ARBA00009065"/>
    </source>
</evidence>
<dbReference type="FunFam" id="1.10.472.10:FF:000070">
    <property type="entry name" value="CYCLIN D32"/>
    <property type="match status" value="1"/>
</dbReference>
<dbReference type="PANTHER" id="PTHR10177">
    <property type="entry name" value="CYCLINS"/>
    <property type="match status" value="1"/>
</dbReference>
<dbReference type="SUPFAM" id="SSF47954">
    <property type="entry name" value="Cyclin-like"/>
    <property type="match status" value="2"/>
</dbReference>
<evidence type="ECO:0000313" key="11">
    <source>
        <dbReference type="EMBL" id="KAJ8772879.1"/>
    </source>
</evidence>
<protein>
    <recommendedName>
        <fullName evidence="6">B-like cyclin</fullName>
    </recommendedName>
</protein>
<evidence type="ECO:0000256" key="6">
    <source>
        <dbReference type="ARBA" id="ARBA00032263"/>
    </source>
</evidence>
<dbReference type="InterPro" id="IPR013763">
    <property type="entry name" value="Cyclin-like_dom"/>
</dbReference>
<dbReference type="InterPro" id="IPR006671">
    <property type="entry name" value="Cyclin_N"/>
</dbReference>
<comment type="similarity">
    <text evidence="1">Belongs to the cyclin family. Cyclin D subfamily.</text>
</comment>
<reference evidence="11 12" key="1">
    <citation type="submission" date="2021-09" db="EMBL/GenBank/DDBJ databases">
        <title>Genomic insights and catalytic innovation underlie evolution of tropane alkaloids biosynthesis.</title>
        <authorList>
            <person name="Wang Y.-J."/>
            <person name="Tian T."/>
            <person name="Huang J.-P."/>
            <person name="Huang S.-X."/>
        </authorList>
    </citation>
    <scope>NUCLEOTIDE SEQUENCE [LARGE SCALE GENOMIC DNA]</scope>
    <source>
        <strain evidence="11">KIB-2018</strain>
        <tissue evidence="11">Leaf</tissue>
    </source>
</reference>
<organism evidence="11 12">
    <name type="scientific">Erythroxylum novogranatense</name>
    <dbReference type="NCBI Taxonomy" id="1862640"/>
    <lineage>
        <taxon>Eukaryota</taxon>
        <taxon>Viridiplantae</taxon>
        <taxon>Streptophyta</taxon>
        <taxon>Embryophyta</taxon>
        <taxon>Tracheophyta</taxon>
        <taxon>Spermatophyta</taxon>
        <taxon>Magnoliopsida</taxon>
        <taxon>eudicotyledons</taxon>
        <taxon>Gunneridae</taxon>
        <taxon>Pentapetalae</taxon>
        <taxon>rosids</taxon>
        <taxon>fabids</taxon>
        <taxon>Malpighiales</taxon>
        <taxon>Erythroxylaceae</taxon>
        <taxon>Erythroxylum</taxon>
    </lineage>
</organism>
<keyword evidence="12" id="KW-1185">Reference proteome</keyword>
<evidence type="ECO:0000259" key="10">
    <source>
        <dbReference type="SMART" id="SM01332"/>
    </source>
</evidence>
<feature type="compositionally biased region" description="Low complexity" evidence="8">
    <location>
        <begin position="41"/>
        <end position="50"/>
    </location>
</feature>
<dbReference type="FunFam" id="1.10.472.10:FF:000074">
    <property type="entry name" value="D3-type cyclin"/>
    <property type="match status" value="1"/>
</dbReference>
<dbReference type="Proteomes" id="UP001159364">
    <property type="component" value="Linkage Group LG02"/>
</dbReference>
<comment type="caution">
    <text evidence="11">The sequence shown here is derived from an EMBL/GenBank/DDBJ whole genome shotgun (WGS) entry which is preliminary data.</text>
</comment>
<proteinExistence type="inferred from homology"/>
<dbReference type="InterPro" id="IPR004367">
    <property type="entry name" value="Cyclin_C-dom"/>
</dbReference>
<dbReference type="Gene3D" id="1.10.472.10">
    <property type="entry name" value="Cyclin-like"/>
    <property type="match status" value="2"/>
</dbReference>
<evidence type="ECO:0000256" key="4">
    <source>
        <dbReference type="ARBA" id="ARBA00023127"/>
    </source>
</evidence>
<dbReference type="PROSITE" id="PS00292">
    <property type="entry name" value="CYCLINS"/>
    <property type="match status" value="1"/>
</dbReference>
<dbReference type="SMART" id="SM01332">
    <property type="entry name" value="Cyclin_C"/>
    <property type="match status" value="1"/>
</dbReference>
<dbReference type="SMART" id="SM00385">
    <property type="entry name" value="CYCLIN"/>
    <property type="match status" value="1"/>
</dbReference>
<dbReference type="InterPro" id="IPR039361">
    <property type="entry name" value="Cyclin"/>
</dbReference>
<feature type="domain" description="Cyclin-like" evidence="9">
    <location>
        <begin position="100"/>
        <end position="188"/>
    </location>
</feature>
<evidence type="ECO:0000259" key="9">
    <source>
        <dbReference type="SMART" id="SM00385"/>
    </source>
</evidence>
<dbReference type="GO" id="GO:0048316">
    <property type="term" value="P:seed development"/>
    <property type="evidence" value="ECO:0007669"/>
    <property type="project" value="UniProtKB-ARBA"/>
</dbReference>
<evidence type="ECO:0000256" key="5">
    <source>
        <dbReference type="ARBA" id="ARBA00023306"/>
    </source>
</evidence>
<dbReference type="AlphaFoldDB" id="A0AAV8U3R1"/>
<evidence type="ECO:0000313" key="12">
    <source>
        <dbReference type="Proteomes" id="UP001159364"/>
    </source>
</evidence>
<comment type="subunit">
    <text evidence="2">Interacts with the CDC2 protein kinase to form a serine/threonine kinase holoenzyme complex also known as maturation promoting factor (MPF). The cyclin subunit imparts substrate specificity to the complex.</text>
</comment>
<accession>A0AAV8U3R1</accession>
<dbReference type="InterPro" id="IPR048258">
    <property type="entry name" value="Cyclins_cyclin-box"/>
</dbReference>
<dbReference type="Pfam" id="PF00134">
    <property type="entry name" value="Cyclin_N"/>
    <property type="match status" value="1"/>
</dbReference>
<name>A0AAV8U3R1_9ROSI</name>
<dbReference type="Pfam" id="PF02984">
    <property type="entry name" value="Cyclin_C"/>
    <property type="match status" value="1"/>
</dbReference>
<evidence type="ECO:0000256" key="3">
    <source>
        <dbReference type="ARBA" id="ARBA00022618"/>
    </source>
</evidence>
<dbReference type="GO" id="GO:0051301">
    <property type="term" value="P:cell division"/>
    <property type="evidence" value="ECO:0007669"/>
    <property type="project" value="UniProtKB-KW"/>
</dbReference>
<sequence length="350" mass="39802">MAKHHREPSALQEPQYQQNATFLCDAPHCADENSEEDGEETTYSTNSNSNRSPFPVLLEQDLSWDDQELSTLFSKEEQNQLCKNLQINPCLAVARREAVDWMLKVNTYYSFTALTAVLAVNYLDRFLFSFQLQADKPWMTQLAAVACISLAAKVEEIQVPLLMDLQVEDPRYVFEDKTIQRMEILVLSTLRWKMNPVTPLSFLDYITRRLGLKDYPCWEFLRRCERIILCIISDSRSMHYLPSVMASATILHVINDVEPCIGTEYENQLWGILGIEKDPVADCGELIMELAPKDHGNKSYKRKWVSMASSPKGVIDMSFSPYSSNDAWSVASSVSSSSEPLSKKGRAVQS</sequence>
<dbReference type="EMBL" id="JAIWQS010000002">
    <property type="protein sequence ID" value="KAJ8772879.1"/>
    <property type="molecule type" value="Genomic_DNA"/>
</dbReference>
<keyword evidence="4 7" id="KW-0195">Cyclin</keyword>
<gene>
    <name evidence="11" type="ORF">K2173_028056</name>
</gene>
<evidence type="ECO:0000256" key="7">
    <source>
        <dbReference type="RuleBase" id="RU000383"/>
    </source>
</evidence>
<evidence type="ECO:0000256" key="2">
    <source>
        <dbReference type="ARBA" id="ARBA00011177"/>
    </source>
</evidence>
<dbReference type="InterPro" id="IPR036915">
    <property type="entry name" value="Cyclin-like_sf"/>
</dbReference>
<dbReference type="CDD" id="cd20544">
    <property type="entry name" value="CYCLIN_AtCycD-like_rpt2"/>
    <property type="match status" value="1"/>
</dbReference>
<keyword evidence="5" id="KW-0131">Cell cycle</keyword>
<keyword evidence="3" id="KW-0132">Cell division</keyword>